<dbReference type="RefSeq" id="WP_007504687.1">
    <property type="nucleotide sequence ID" value="NZ_AFCE01000137.1"/>
</dbReference>
<keyword evidence="4" id="KW-0997">Cell inner membrane</keyword>
<feature type="domain" description="Tripartite ATP-independent periplasmic transporters DctQ component" evidence="10">
    <location>
        <begin position="31"/>
        <end position="160"/>
    </location>
</feature>
<feature type="transmembrane region" description="Helical" evidence="9">
    <location>
        <begin position="93"/>
        <end position="115"/>
    </location>
</feature>
<keyword evidence="6 9" id="KW-1133">Transmembrane helix</keyword>
<reference evidence="12" key="3">
    <citation type="submission" date="2021-08" db="EMBL/GenBank/DDBJ databases">
        <authorList>
            <person name="de Jong S."/>
            <person name="van den Broek M."/>
            <person name="Merkel A."/>
            <person name="de la Torre Cortes P."/>
            <person name="Kalamorz F."/>
            <person name="Cook G."/>
            <person name="van Loosdrecht M."/>
            <person name="McMillan D."/>
        </authorList>
    </citation>
    <scope>NUCLEOTIDE SEQUENCE</scope>
    <source>
        <strain evidence="12">TA2.A1</strain>
    </source>
</reference>
<proteinExistence type="inferred from homology"/>
<evidence type="ECO:0000256" key="1">
    <source>
        <dbReference type="ARBA" id="ARBA00004429"/>
    </source>
</evidence>
<evidence type="ECO:0000313" key="11">
    <source>
        <dbReference type="EMBL" id="EGL82824.1"/>
    </source>
</evidence>
<keyword evidence="2" id="KW-0813">Transport</keyword>
<dbReference type="GO" id="GO:0022857">
    <property type="term" value="F:transmembrane transporter activity"/>
    <property type="evidence" value="ECO:0007669"/>
    <property type="project" value="TreeGrafter"/>
</dbReference>
<keyword evidence="14" id="KW-1185">Reference proteome</keyword>
<evidence type="ECO:0000256" key="8">
    <source>
        <dbReference type="ARBA" id="ARBA00038436"/>
    </source>
</evidence>
<evidence type="ECO:0000256" key="2">
    <source>
        <dbReference type="ARBA" id="ARBA00022448"/>
    </source>
</evidence>
<name>F5L748_CALTT</name>
<dbReference type="PANTHER" id="PTHR35011:SF5">
    <property type="entry name" value="SIALIC ACID TRAP TRANSPORTER SMALL PERMEASE PROTEIN SIAQ"/>
    <property type="match status" value="1"/>
</dbReference>
<feature type="transmembrane region" description="Helical" evidence="9">
    <location>
        <begin position="55"/>
        <end position="72"/>
    </location>
</feature>
<dbReference type="Pfam" id="PF04290">
    <property type="entry name" value="DctQ"/>
    <property type="match status" value="1"/>
</dbReference>
<gene>
    <name evidence="11" type="ORF">CathTA2_1648</name>
    <name evidence="12" type="ORF">HUR95_06370</name>
</gene>
<feature type="transmembrane region" description="Helical" evidence="9">
    <location>
        <begin position="21"/>
        <end position="43"/>
    </location>
</feature>
<evidence type="ECO:0000259" key="10">
    <source>
        <dbReference type="Pfam" id="PF04290"/>
    </source>
</evidence>
<organism evidence="11 13">
    <name type="scientific">Caldalkalibacillus thermarum (strain TA2.A1)</name>
    <dbReference type="NCBI Taxonomy" id="986075"/>
    <lineage>
        <taxon>Bacteria</taxon>
        <taxon>Bacillati</taxon>
        <taxon>Bacillota</taxon>
        <taxon>Bacilli</taxon>
        <taxon>Bacillales</taxon>
        <taxon>Bacillaceae</taxon>
        <taxon>Caldalkalibacillus</taxon>
    </lineage>
</organism>
<evidence type="ECO:0000313" key="14">
    <source>
        <dbReference type="Proteomes" id="UP000825179"/>
    </source>
</evidence>
<evidence type="ECO:0000256" key="9">
    <source>
        <dbReference type="SAM" id="Phobius"/>
    </source>
</evidence>
<feature type="transmembrane region" description="Helical" evidence="9">
    <location>
        <begin position="135"/>
        <end position="156"/>
    </location>
</feature>
<protein>
    <submittedName>
        <fullName evidence="12">TRAP transporter small permease</fullName>
    </submittedName>
    <submittedName>
        <fullName evidence="11">Tripartite ATP-independent periplasmic transporter DctQ component</fullName>
    </submittedName>
</protein>
<evidence type="ECO:0000256" key="6">
    <source>
        <dbReference type="ARBA" id="ARBA00022989"/>
    </source>
</evidence>
<reference evidence="12 14" key="2">
    <citation type="journal article" date="2020" name="Extremophiles">
        <title>Genomic analysis of Caldalkalibacillus thermarum TA2.A1 reveals aerobic alkaliphilic metabolism and evolutionary hallmarks linking alkaliphilic bacteria and plant life.</title>
        <authorList>
            <person name="de Jong S.I."/>
            <person name="van den Broek M.A."/>
            <person name="Merkel A.Y."/>
            <person name="de la Torre Cortes P."/>
            <person name="Kalamorz F."/>
            <person name="Cook G.M."/>
            <person name="van Loosdrecht M.C.M."/>
            <person name="McMillan D.G.G."/>
        </authorList>
    </citation>
    <scope>NUCLEOTIDE SEQUENCE [LARGE SCALE GENOMIC DNA]</scope>
    <source>
        <strain evidence="12 14">TA2.A1</strain>
    </source>
</reference>
<keyword evidence="7 9" id="KW-0472">Membrane</keyword>
<reference evidence="11 13" key="1">
    <citation type="journal article" date="2011" name="J. Bacteriol.">
        <title>Draft genome sequence of the thermoalkaliphilic Caldalkalibacillus thermarum strain TA2.A1.</title>
        <authorList>
            <person name="Kalamorz F."/>
            <person name="Keis S."/>
            <person name="McMillan D.G."/>
            <person name="Olsson K."/>
            <person name="Stanton J.A."/>
            <person name="Stockwell P."/>
            <person name="Black M.A."/>
            <person name="Klingeman D.M."/>
            <person name="Land M.L."/>
            <person name="Han C.S."/>
            <person name="Martin S.L."/>
            <person name="Becher S.A."/>
            <person name="Peddie C.J."/>
            <person name="Morgan H.W."/>
            <person name="Matthies D."/>
            <person name="Preiss L."/>
            <person name="Meier T."/>
            <person name="Brown S.D."/>
            <person name="Cook G.M."/>
        </authorList>
    </citation>
    <scope>NUCLEOTIDE SEQUENCE [LARGE SCALE GENOMIC DNA]</scope>
    <source>
        <strain evidence="11 13">TA2.A1</strain>
    </source>
</reference>
<evidence type="ECO:0000256" key="5">
    <source>
        <dbReference type="ARBA" id="ARBA00022692"/>
    </source>
</evidence>
<dbReference type="KEGG" id="cthu:HUR95_06370"/>
<dbReference type="OrthoDB" id="2086825at2"/>
<dbReference type="GO" id="GO:0015740">
    <property type="term" value="P:C4-dicarboxylate transport"/>
    <property type="evidence" value="ECO:0007669"/>
    <property type="project" value="TreeGrafter"/>
</dbReference>
<comment type="subcellular location">
    <subcellularLocation>
        <location evidence="1">Cell inner membrane</location>
        <topology evidence="1">Multi-pass membrane protein</topology>
    </subcellularLocation>
</comment>
<keyword evidence="3" id="KW-1003">Cell membrane</keyword>
<comment type="similarity">
    <text evidence="8">Belongs to the TRAP transporter small permease family.</text>
</comment>
<dbReference type="InterPro" id="IPR007387">
    <property type="entry name" value="TRAP_DctQ"/>
</dbReference>
<evidence type="ECO:0000313" key="12">
    <source>
        <dbReference type="EMBL" id="QZT34872.1"/>
    </source>
</evidence>
<dbReference type="InterPro" id="IPR055348">
    <property type="entry name" value="DctQ"/>
</dbReference>
<accession>F5L748</accession>
<sequence>MLAKLDHILGKCSDLINVVSKYVLGIIVATMFASIILQVALRYLFNTGLSWPEELTTFLMAWMTFLGSAIAVKQMEHISINMFVERLPQRGQLLMRLITKITMLLFVILLVYLGYNLAVNSVNYFSNALRLSLFWPRLSILVGGSIMVLHLVHFIVRDLREVRRT</sequence>
<evidence type="ECO:0000256" key="3">
    <source>
        <dbReference type="ARBA" id="ARBA00022475"/>
    </source>
</evidence>
<evidence type="ECO:0000256" key="4">
    <source>
        <dbReference type="ARBA" id="ARBA00022519"/>
    </source>
</evidence>
<dbReference type="AlphaFoldDB" id="F5L748"/>
<dbReference type="Proteomes" id="UP000010716">
    <property type="component" value="Unassembled WGS sequence"/>
</dbReference>
<keyword evidence="5 9" id="KW-0812">Transmembrane</keyword>
<dbReference type="EMBL" id="AFCE01000137">
    <property type="protein sequence ID" value="EGL82824.1"/>
    <property type="molecule type" value="Genomic_DNA"/>
</dbReference>
<dbReference type="PANTHER" id="PTHR35011">
    <property type="entry name" value="2,3-DIKETO-L-GULONATE TRAP TRANSPORTER SMALL PERMEASE PROTEIN YIAM"/>
    <property type="match status" value="1"/>
</dbReference>
<evidence type="ECO:0000313" key="13">
    <source>
        <dbReference type="Proteomes" id="UP000010716"/>
    </source>
</evidence>
<dbReference type="Proteomes" id="UP000825179">
    <property type="component" value="Chromosome"/>
</dbReference>
<dbReference type="EMBL" id="CP082237">
    <property type="protein sequence ID" value="QZT34872.1"/>
    <property type="molecule type" value="Genomic_DNA"/>
</dbReference>
<dbReference type="eggNOG" id="COG3090">
    <property type="taxonomic scope" value="Bacteria"/>
</dbReference>
<evidence type="ECO:0000256" key="7">
    <source>
        <dbReference type="ARBA" id="ARBA00023136"/>
    </source>
</evidence>
<dbReference type="GO" id="GO:0005886">
    <property type="term" value="C:plasma membrane"/>
    <property type="evidence" value="ECO:0007669"/>
    <property type="project" value="UniProtKB-SubCell"/>
</dbReference>